<dbReference type="Pfam" id="PF14291">
    <property type="entry name" value="DUF4371"/>
    <property type="match status" value="1"/>
</dbReference>
<evidence type="ECO:0000313" key="2">
    <source>
        <dbReference type="EMBL" id="KAK1357830.1"/>
    </source>
</evidence>
<accession>A0AAD8GYR0</accession>
<gene>
    <name evidence="2" type="ORF">POM88_051086</name>
</gene>
<keyword evidence="3" id="KW-1185">Reference proteome</keyword>
<proteinExistence type="predicted"/>
<name>A0AAD8GYR0_9APIA</name>
<dbReference type="PANTHER" id="PTHR45749">
    <property type="match status" value="1"/>
</dbReference>
<dbReference type="PANTHER" id="PTHR45749:SF34">
    <property type="entry name" value="ZINC FINGER MYM-TYPE PROTEIN 1-LIKE"/>
    <property type="match status" value="1"/>
</dbReference>
<protein>
    <submittedName>
        <fullName evidence="2">Zinc finger MYM-type protein 1-like</fullName>
    </submittedName>
</protein>
<dbReference type="EMBL" id="JAUIZM010000011">
    <property type="protein sequence ID" value="KAK1357830.1"/>
    <property type="molecule type" value="Genomic_DNA"/>
</dbReference>
<dbReference type="AlphaFoldDB" id="A0AAD8GYR0"/>
<dbReference type="Proteomes" id="UP001237642">
    <property type="component" value="Unassembled WGS sequence"/>
</dbReference>
<dbReference type="InterPro" id="IPR006580">
    <property type="entry name" value="Znf_TTF"/>
</dbReference>
<organism evidence="2 3">
    <name type="scientific">Heracleum sosnowskyi</name>
    <dbReference type="NCBI Taxonomy" id="360622"/>
    <lineage>
        <taxon>Eukaryota</taxon>
        <taxon>Viridiplantae</taxon>
        <taxon>Streptophyta</taxon>
        <taxon>Embryophyta</taxon>
        <taxon>Tracheophyta</taxon>
        <taxon>Spermatophyta</taxon>
        <taxon>Magnoliopsida</taxon>
        <taxon>eudicotyledons</taxon>
        <taxon>Gunneridae</taxon>
        <taxon>Pentapetalae</taxon>
        <taxon>asterids</taxon>
        <taxon>campanulids</taxon>
        <taxon>Apiales</taxon>
        <taxon>Apiaceae</taxon>
        <taxon>Apioideae</taxon>
        <taxon>apioid superclade</taxon>
        <taxon>Tordylieae</taxon>
        <taxon>Tordyliinae</taxon>
        <taxon>Heracleum</taxon>
    </lineage>
</organism>
<reference evidence="2" key="2">
    <citation type="submission" date="2023-05" db="EMBL/GenBank/DDBJ databases">
        <authorList>
            <person name="Schelkunov M.I."/>
        </authorList>
    </citation>
    <scope>NUCLEOTIDE SEQUENCE</scope>
    <source>
        <strain evidence="2">Hsosn_3</strain>
        <tissue evidence="2">Leaf</tissue>
    </source>
</reference>
<sequence>MDKFLIKRPRFPSSTNTHVLNLNSAADSNAFIPDTNTPTQKRANIEFNPDSIISDPGARIPIDEYDVNIRDQVRRAYIAKGPFRPVDYTFPKNGDSRTFQANWFGEFDWLEYSIHKDAAFCMWCYLFNPKRADNSGKNAFTTTGFKKWKKALNKFRSHIGLVGSSHNEATRRYQAFKNQKQSISHVFSAQGHEIEVDYRRRLTAVLTVIRLLLRQGFGFRGHDESSDSLNKGNFLEILEWHCENNVGFGKASRSNAPGNCQLTSPKVEKELVRACASETRSLIFADIGNSFFTLMVDESRDISLKEQMAVVLRYVNKHGEVIERLLPTFIYTVLKFFVG</sequence>
<dbReference type="SMART" id="SM00597">
    <property type="entry name" value="ZnF_TTF"/>
    <property type="match status" value="1"/>
</dbReference>
<dbReference type="InterPro" id="IPR025398">
    <property type="entry name" value="DUF4371"/>
</dbReference>
<feature type="domain" description="TTF-type" evidence="1">
    <location>
        <begin position="95"/>
        <end position="189"/>
    </location>
</feature>
<comment type="caution">
    <text evidence="2">The sequence shown here is derived from an EMBL/GenBank/DDBJ whole genome shotgun (WGS) entry which is preliminary data.</text>
</comment>
<evidence type="ECO:0000313" key="3">
    <source>
        <dbReference type="Proteomes" id="UP001237642"/>
    </source>
</evidence>
<evidence type="ECO:0000259" key="1">
    <source>
        <dbReference type="SMART" id="SM00597"/>
    </source>
</evidence>
<reference evidence="2" key="1">
    <citation type="submission" date="2023-02" db="EMBL/GenBank/DDBJ databases">
        <title>Genome of toxic invasive species Heracleum sosnowskyi carries increased number of genes despite the absence of recent whole-genome duplications.</title>
        <authorList>
            <person name="Schelkunov M."/>
            <person name="Shtratnikova V."/>
            <person name="Makarenko M."/>
            <person name="Klepikova A."/>
            <person name="Omelchenko D."/>
            <person name="Novikova G."/>
            <person name="Obukhova E."/>
            <person name="Bogdanov V."/>
            <person name="Penin A."/>
            <person name="Logacheva M."/>
        </authorList>
    </citation>
    <scope>NUCLEOTIDE SEQUENCE</scope>
    <source>
        <strain evidence="2">Hsosn_3</strain>
        <tissue evidence="2">Leaf</tissue>
    </source>
</reference>